<evidence type="ECO:0000313" key="1">
    <source>
        <dbReference type="EMBL" id="RHM37937.1"/>
    </source>
</evidence>
<dbReference type="AlphaFoldDB" id="A0A415Q9L7"/>
<comment type="caution">
    <text evidence="1">The sequence shown here is derived from an EMBL/GenBank/DDBJ whole genome shotgun (WGS) entry which is preliminary data.</text>
</comment>
<proteinExistence type="predicted"/>
<evidence type="ECO:0000313" key="2">
    <source>
        <dbReference type="Proteomes" id="UP000286038"/>
    </source>
</evidence>
<reference evidence="1 2" key="1">
    <citation type="submission" date="2018-08" db="EMBL/GenBank/DDBJ databases">
        <title>A genome reference for cultivated species of the human gut microbiota.</title>
        <authorList>
            <person name="Zou Y."/>
            <person name="Xue W."/>
            <person name="Luo G."/>
        </authorList>
    </citation>
    <scope>NUCLEOTIDE SEQUENCE [LARGE SCALE GENOMIC DNA]</scope>
    <source>
        <strain evidence="1 2">AF34-33</strain>
    </source>
</reference>
<organism evidence="1 2">
    <name type="scientific">Butyricimonas virosa</name>
    <dbReference type="NCBI Taxonomy" id="544645"/>
    <lineage>
        <taxon>Bacteria</taxon>
        <taxon>Pseudomonadati</taxon>
        <taxon>Bacteroidota</taxon>
        <taxon>Bacteroidia</taxon>
        <taxon>Bacteroidales</taxon>
        <taxon>Odoribacteraceae</taxon>
        <taxon>Butyricimonas</taxon>
    </lineage>
</organism>
<accession>A0A415Q9L7</accession>
<name>A0A415Q9L7_9BACT</name>
<protein>
    <submittedName>
        <fullName evidence="1">Uncharacterized protein</fullName>
    </submittedName>
</protein>
<sequence>MLIVDNMTNREMYNEILEDAPNVTVKLEHTLAKYRREIIKKTRFPVIFKAMDYISPKKNHWIIIIRAFSKKDADVPVINYACVANAKGGFYAFMVSWYNNAWTIIMFPPHLFQRYRDRFLEGDKTLTGIDLIKYFFSRNRRLESDENVTDKRIINTSCEDGVCFGEEKEKNFIVLKTFVTYEMLKGKQIDTFENLYDLLYKDEI</sequence>
<dbReference type="RefSeq" id="WP_118451142.1">
    <property type="nucleotide sequence ID" value="NZ_CABJDM010000050.1"/>
</dbReference>
<dbReference type="Proteomes" id="UP000286038">
    <property type="component" value="Unassembled WGS sequence"/>
</dbReference>
<gene>
    <name evidence="1" type="ORF">DWZ68_18215</name>
</gene>
<dbReference type="EMBL" id="QRPV01000050">
    <property type="protein sequence ID" value="RHM37937.1"/>
    <property type="molecule type" value="Genomic_DNA"/>
</dbReference>